<reference evidence="3" key="1">
    <citation type="submission" date="2020-06" db="EMBL/GenBank/DDBJ databases">
        <authorList>
            <consortium name="Plant Systems Biology data submission"/>
        </authorList>
    </citation>
    <scope>NUCLEOTIDE SEQUENCE</scope>
    <source>
        <strain evidence="3">D6</strain>
    </source>
</reference>
<dbReference type="Proteomes" id="UP001153069">
    <property type="component" value="Unassembled WGS sequence"/>
</dbReference>
<protein>
    <submittedName>
        <fullName evidence="3">Short chain dehydrogenase</fullName>
    </submittedName>
</protein>
<evidence type="ECO:0000313" key="4">
    <source>
        <dbReference type="Proteomes" id="UP001153069"/>
    </source>
</evidence>
<keyword evidence="4" id="KW-1185">Reference proteome</keyword>
<dbReference type="InterPro" id="IPR002347">
    <property type="entry name" value="SDR_fam"/>
</dbReference>
<keyword evidence="2" id="KW-0560">Oxidoreductase</keyword>
<organism evidence="3 4">
    <name type="scientific">Seminavis robusta</name>
    <dbReference type="NCBI Taxonomy" id="568900"/>
    <lineage>
        <taxon>Eukaryota</taxon>
        <taxon>Sar</taxon>
        <taxon>Stramenopiles</taxon>
        <taxon>Ochrophyta</taxon>
        <taxon>Bacillariophyta</taxon>
        <taxon>Bacillariophyceae</taxon>
        <taxon>Bacillariophycidae</taxon>
        <taxon>Naviculales</taxon>
        <taxon>Naviculaceae</taxon>
        <taxon>Seminavis</taxon>
    </lineage>
</organism>
<dbReference type="OrthoDB" id="45918at2759"/>
<dbReference type="Gene3D" id="3.40.50.720">
    <property type="entry name" value="NAD(P)-binding Rossmann-like Domain"/>
    <property type="match status" value="1"/>
</dbReference>
<dbReference type="AlphaFoldDB" id="A0A9N8DYQ0"/>
<dbReference type="EMBL" id="CAICTM010000480">
    <property type="protein sequence ID" value="CAB9511367.1"/>
    <property type="molecule type" value="Genomic_DNA"/>
</dbReference>
<accession>A0A9N8DYQ0</accession>
<name>A0A9N8DYQ0_9STRA</name>
<comment type="caution">
    <text evidence="3">The sequence shown here is derived from an EMBL/GenBank/DDBJ whole genome shotgun (WGS) entry which is preliminary data.</text>
</comment>
<comment type="similarity">
    <text evidence="1">Belongs to the short-chain dehydrogenases/reductases (SDR) family.</text>
</comment>
<evidence type="ECO:0000256" key="1">
    <source>
        <dbReference type="ARBA" id="ARBA00006484"/>
    </source>
</evidence>
<dbReference type="PANTHER" id="PTHR24320">
    <property type="entry name" value="RETINOL DEHYDROGENASE"/>
    <property type="match status" value="1"/>
</dbReference>
<gene>
    <name evidence="3" type="ORF">SEMRO_481_G151680.1</name>
</gene>
<sequence length="333" mass="36514">MSEIYLVTGANGGLGLDSVRRLALMPSTKKVYMTCRSESKASAAMDTLKGKGVDTSKLQYVHFDASETQEEIFQIVDSLEDEPINGLILNAGGVGNDKSRKPVGPNHVLNIHQINLIGHIQLVEALKPKLAEGCRIIYAGSETARGVPIMLIGNFKMGDTSEWYQDELKGKFHGVFRDPNMHIYAKTKGFGVLYFAEWARQNPKYKVLVVSPGGTLGTGVYDGDAFPLHFRLSLRVPGARTLTKVLGILHPLEDGTDRYIDAVTGQYDGRFECGAFIASKRGTTGPVSDQSSLRWARKYSDPKKQKAAFEALSAFTGVSEFSNKRKTDDQAES</sequence>
<dbReference type="PANTHER" id="PTHR24320:SF152">
    <property type="entry name" value="SHORT-CHAIN DEHYDROGENASE_REDUCTASE FAMILY PROTEIN"/>
    <property type="match status" value="1"/>
</dbReference>
<dbReference type="GO" id="GO:0016491">
    <property type="term" value="F:oxidoreductase activity"/>
    <property type="evidence" value="ECO:0007669"/>
    <property type="project" value="UniProtKB-KW"/>
</dbReference>
<dbReference type="Pfam" id="PF00106">
    <property type="entry name" value="adh_short"/>
    <property type="match status" value="1"/>
</dbReference>
<proteinExistence type="inferred from homology"/>
<evidence type="ECO:0000256" key="2">
    <source>
        <dbReference type="ARBA" id="ARBA00023002"/>
    </source>
</evidence>
<dbReference type="SUPFAM" id="SSF51735">
    <property type="entry name" value="NAD(P)-binding Rossmann-fold domains"/>
    <property type="match status" value="1"/>
</dbReference>
<evidence type="ECO:0000313" key="3">
    <source>
        <dbReference type="EMBL" id="CAB9511367.1"/>
    </source>
</evidence>
<dbReference type="InterPro" id="IPR036291">
    <property type="entry name" value="NAD(P)-bd_dom_sf"/>
</dbReference>